<comment type="caution">
    <text evidence="3">The sequence shown here is derived from an EMBL/GenBank/DDBJ whole genome shotgun (WGS) entry which is preliminary data.</text>
</comment>
<dbReference type="InterPro" id="IPR051470">
    <property type="entry name" value="Thiol:disulfide_interchange"/>
</dbReference>
<keyword evidence="4" id="KW-1185">Reference proteome</keyword>
<dbReference type="CDD" id="cd03020">
    <property type="entry name" value="DsbA_DsbC_DsbG"/>
    <property type="match status" value="1"/>
</dbReference>
<dbReference type="PANTHER" id="PTHR35272:SF3">
    <property type="entry name" value="THIOL:DISULFIDE INTERCHANGE PROTEIN DSBC"/>
    <property type="match status" value="1"/>
</dbReference>
<feature type="signal peptide" evidence="1">
    <location>
        <begin position="1"/>
        <end position="25"/>
    </location>
</feature>
<dbReference type="RefSeq" id="WP_124964885.1">
    <property type="nucleotide sequence ID" value="NZ_RRAZ01000013.1"/>
</dbReference>
<sequence>MAKAKKLMAAAVFTGFCLSVTGAAAQEPSAQIPYISDFTNPGVAVQVEKDQIKEYEQLVSPFTHAISLHGRDGIAYVSQNGRFILRGVIFDTWNGETIQTMDQLRNTKKTLNLSELGLKDEDIDPMFYGTGPKKVTVFVDPLCPFCGQLFDEMLGNPSYAQEYTFKILTVPFLGDDSTKAVTAISCATNREEALRALMTKDRRWMQTQAAPESCNPEPIMQRTILSQMLGVTGVPYIIGAEGGIARGMPADLRTFLASN</sequence>
<dbReference type="EMBL" id="RRAZ01000013">
    <property type="protein sequence ID" value="RRH74426.1"/>
    <property type="molecule type" value="Genomic_DNA"/>
</dbReference>
<keyword evidence="1" id="KW-0574">Periplasm</keyword>
<keyword evidence="1" id="KW-0676">Redox-active center</keyword>
<dbReference type="OrthoDB" id="9780147at2"/>
<dbReference type="GO" id="GO:0042597">
    <property type="term" value="C:periplasmic space"/>
    <property type="evidence" value="ECO:0007669"/>
    <property type="project" value="UniProtKB-SubCell"/>
</dbReference>
<evidence type="ECO:0000256" key="1">
    <source>
        <dbReference type="RuleBase" id="RU364038"/>
    </source>
</evidence>
<gene>
    <name evidence="3" type="ORF">EG244_10050</name>
</gene>
<dbReference type="SUPFAM" id="SSF52833">
    <property type="entry name" value="Thioredoxin-like"/>
    <property type="match status" value="1"/>
</dbReference>
<name>A0A3P3DL11_9RHOB</name>
<reference evidence="3 4" key="1">
    <citation type="submission" date="2018-11" db="EMBL/GenBank/DDBJ databases">
        <title>Gemmobacter sp. nov., YIM 102744-1 draft genome.</title>
        <authorList>
            <person name="Li G."/>
            <person name="Jiang Y."/>
        </authorList>
    </citation>
    <scope>NUCLEOTIDE SEQUENCE [LARGE SCALE GENOMIC DNA]</scope>
    <source>
        <strain evidence="3 4">YIM 102744-1</strain>
    </source>
</reference>
<comment type="similarity">
    <text evidence="1">Belongs to the thioredoxin family. DsbC subfamily.</text>
</comment>
<feature type="chain" id="PRO_5017847322" description="Thiol:disulfide interchange protein" evidence="1">
    <location>
        <begin position="26"/>
        <end position="259"/>
    </location>
</feature>
<comment type="function">
    <text evidence="1">Required for disulfide bond formation in some periplasmic proteins. Acts by transferring its disulfide bond to other proteins and is reduced in the process.</text>
</comment>
<dbReference type="Proteomes" id="UP000282125">
    <property type="component" value="Unassembled WGS sequence"/>
</dbReference>
<dbReference type="AlphaFoldDB" id="A0A3P3DL11"/>
<dbReference type="InterPro" id="IPR036249">
    <property type="entry name" value="Thioredoxin-like_sf"/>
</dbReference>
<dbReference type="InterPro" id="IPR012336">
    <property type="entry name" value="Thioredoxin-like_fold"/>
</dbReference>
<feature type="domain" description="Thioredoxin-like fold" evidence="2">
    <location>
        <begin position="130"/>
        <end position="243"/>
    </location>
</feature>
<evidence type="ECO:0000313" key="3">
    <source>
        <dbReference type="EMBL" id="RRH74426.1"/>
    </source>
</evidence>
<dbReference type="Gene3D" id="3.40.30.10">
    <property type="entry name" value="Glutaredoxin"/>
    <property type="match status" value="1"/>
</dbReference>
<dbReference type="InterPro" id="IPR033954">
    <property type="entry name" value="DiS-bond_Isoase_DsbC/G"/>
</dbReference>
<organism evidence="3 4">
    <name type="scientific">Falsigemmobacter faecalis</name>
    <dbReference type="NCBI Taxonomy" id="2488730"/>
    <lineage>
        <taxon>Bacteria</taxon>
        <taxon>Pseudomonadati</taxon>
        <taxon>Pseudomonadota</taxon>
        <taxon>Alphaproteobacteria</taxon>
        <taxon>Rhodobacterales</taxon>
        <taxon>Paracoccaceae</taxon>
        <taxon>Falsigemmobacter</taxon>
    </lineage>
</organism>
<evidence type="ECO:0000259" key="2">
    <source>
        <dbReference type="Pfam" id="PF13098"/>
    </source>
</evidence>
<dbReference type="PANTHER" id="PTHR35272">
    <property type="entry name" value="THIOL:DISULFIDE INTERCHANGE PROTEIN DSBC-RELATED"/>
    <property type="match status" value="1"/>
</dbReference>
<comment type="subcellular location">
    <subcellularLocation>
        <location evidence="1">Periplasm</location>
    </subcellularLocation>
</comment>
<keyword evidence="1" id="KW-0732">Signal</keyword>
<protein>
    <recommendedName>
        <fullName evidence="1">Thiol:disulfide interchange protein</fullName>
    </recommendedName>
</protein>
<dbReference type="Pfam" id="PF13098">
    <property type="entry name" value="Thioredoxin_2"/>
    <property type="match status" value="1"/>
</dbReference>
<evidence type="ECO:0000313" key="4">
    <source>
        <dbReference type="Proteomes" id="UP000282125"/>
    </source>
</evidence>
<accession>A0A3P3DL11</accession>
<proteinExistence type="inferred from homology"/>